<dbReference type="EMBL" id="SOEG01000021">
    <property type="protein sequence ID" value="TDX49069.1"/>
    <property type="molecule type" value="Genomic_DNA"/>
</dbReference>
<dbReference type="GO" id="GO:0009847">
    <property type="term" value="P:spore germination"/>
    <property type="evidence" value="ECO:0007669"/>
    <property type="project" value="InterPro"/>
</dbReference>
<protein>
    <submittedName>
        <fullName evidence="4">Spore germination protein</fullName>
    </submittedName>
</protein>
<feature type="domain" description="Sporulation protein YpeB PepSY1 and PepSY2" evidence="2">
    <location>
        <begin position="217"/>
        <end position="391"/>
    </location>
</feature>
<evidence type="ECO:0000259" key="3">
    <source>
        <dbReference type="Pfam" id="PF20769"/>
    </source>
</evidence>
<keyword evidence="1" id="KW-0812">Transmembrane</keyword>
<dbReference type="InterPro" id="IPR048402">
    <property type="entry name" value="YpeB_N"/>
</dbReference>
<feature type="transmembrane region" description="Helical" evidence="1">
    <location>
        <begin position="6"/>
        <end position="23"/>
    </location>
</feature>
<keyword evidence="5" id="KW-1185">Reference proteome</keyword>
<evidence type="ECO:0000313" key="5">
    <source>
        <dbReference type="Proteomes" id="UP000295832"/>
    </source>
</evidence>
<evidence type="ECO:0000256" key="1">
    <source>
        <dbReference type="SAM" id="Phobius"/>
    </source>
</evidence>
<accession>A0A4R8GYR5</accession>
<feature type="domain" description="Sporulation protein YpeB N-terminal" evidence="3">
    <location>
        <begin position="30"/>
        <end position="161"/>
    </location>
</feature>
<dbReference type="Pfam" id="PF14620">
    <property type="entry name" value="YPEB_PepSY1-2"/>
    <property type="match status" value="1"/>
</dbReference>
<dbReference type="AlphaFoldDB" id="A0A4R8GYR5"/>
<dbReference type="STRING" id="926561.GCA_000379025_01883"/>
<sequence length="473" mass="53379">MDFKTIGIVMLVFAIGVVGYWGYNQYNITKDVESELNNRYENAFQGVNHHIDALEAELGTVMVAKAADNLSVNLSNIWRSAYSAQEDIGQIPISDSSLQNVKTLLHRVLQYTNHLDKKVVDGGLNDKDKKMLDSFYQQVAVANKNLESIHDKMDRKKFKWYNKKRVKMDQKDSQYSASPLAGLIEMDGKLKLTDIQKELESLFPDGGIRLTEEDTITGLTQIKGESISQKQAIQKAKRFIKNPNQYKYEINDQEKLEIKGKTVKTNLPAHSVKATNKNNKNEVVYIDISKKGGSVIWLLNQRNIKGKKIGEEKAEAVAERFLKENGYEKMKVVSSKPFNDIAMIVLAPVQKVGNYDVIVSPDSVSAEVAMDNGEIIGFNAIEYLLHHKDRPKSMLTPKLSMKEAKERISANLNIIEERLVIDTHGGKEVLCYEFIGKIANGRGDANYRVHINAMTGKEEVVQGVDDDFYKNVK</sequence>
<evidence type="ECO:0000313" key="4">
    <source>
        <dbReference type="EMBL" id="TDX49069.1"/>
    </source>
</evidence>
<keyword evidence="1" id="KW-1133">Transmembrane helix</keyword>
<dbReference type="Proteomes" id="UP000295832">
    <property type="component" value="Unassembled WGS sequence"/>
</dbReference>
<keyword evidence="1" id="KW-0472">Membrane</keyword>
<reference evidence="4 5" key="1">
    <citation type="submission" date="2019-03" db="EMBL/GenBank/DDBJ databases">
        <title>Subsurface microbial communities from deep shales in Ohio and West Virginia, USA.</title>
        <authorList>
            <person name="Wrighton K."/>
        </authorList>
    </citation>
    <scope>NUCLEOTIDE SEQUENCE [LARGE SCALE GENOMIC DNA]</scope>
    <source>
        <strain evidence="4 5">MSL 6dP</strain>
    </source>
</reference>
<comment type="caution">
    <text evidence="4">The sequence shown here is derived from an EMBL/GenBank/DDBJ whole genome shotgun (WGS) entry which is preliminary data.</text>
</comment>
<dbReference type="RefSeq" id="WP_134117579.1">
    <property type="nucleotide sequence ID" value="NZ_SOEG01000021.1"/>
</dbReference>
<name>A0A4R8GYR5_9FIRM</name>
<organism evidence="4 5">
    <name type="scientific">Orenia marismortui</name>
    <dbReference type="NCBI Taxonomy" id="46469"/>
    <lineage>
        <taxon>Bacteria</taxon>
        <taxon>Bacillati</taxon>
        <taxon>Bacillota</taxon>
        <taxon>Clostridia</taxon>
        <taxon>Halanaerobiales</taxon>
        <taxon>Halobacteroidaceae</taxon>
        <taxon>Orenia</taxon>
    </lineage>
</organism>
<proteinExistence type="predicted"/>
<gene>
    <name evidence="4" type="ORF">C7959_12122</name>
</gene>
<dbReference type="Pfam" id="PF20769">
    <property type="entry name" value="YPEB_N"/>
    <property type="match status" value="1"/>
</dbReference>
<evidence type="ECO:0000259" key="2">
    <source>
        <dbReference type="Pfam" id="PF14620"/>
    </source>
</evidence>
<dbReference type="InterPro" id="IPR014239">
    <property type="entry name" value="YpeB_PepSY1-2"/>
</dbReference>